<feature type="compositionally biased region" description="Low complexity" evidence="1">
    <location>
        <begin position="125"/>
        <end position="140"/>
    </location>
</feature>
<feature type="compositionally biased region" description="Acidic residues" evidence="1">
    <location>
        <begin position="198"/>
        <end position="214"/>
    </location>
</feature>
<organism evidence="2 3">
    <name type="scientific">Vitrella brassicaformis (strain CCMP3155)</name>
    <dbReference type="NCBI Taxonomy" id="1169540"/>
    <lineage>
        <taxon>Eukaryota</taxon>
        <taxon>Sar</taxon>
        <taxon>Alveolata</taxon>
        <taxon>Colpodellida</taxon>
        <taxon>Vitrellaceae</taxon>
        <taxon>Vitrella</taxon>
    </lineage>
</organism>
<evidence type="ECO:0000313" key="2">
    <source>
        <dbReference type="EMBL" id="CEL93753.1"/>
    </source>
</evidence>
<dbReference type="VEuPathDB" id="CryptoDB:Vbra_7090"/>
<name>A0A0G4EEF7_VITBC</name>
<dbReference type="Proteomes" id="UP000041254">
    <property type="component" value="Unassembled WGS sequence"/>
</dbReference>
<dbReference type="AlphaFoldDB" id="A0A0G4EEF7"/>
<gene>
    <name evidence="2" type="ORF">Vbra_7090</name>
</gene>
<feature type="compositionally biased region" description="Basic and acidic residues" evidence="1">
    <location>
        <begin position="59"/>
        <end position="78"/>
    </location>
</feature>
<evidence type="ECO:0000313" key="3">
    <source>
        <dbReference type="Proteomes" id="UP000041254"/>
    </source>
</evidence>
<feature type="region of interest" description="Disordered" evidence="1">
    <location>
        <begin position="1"/>
        <end position="97"/>
    </location>
</feature>
<reference evidence="2 3" key="1">
    <citation type="submission" date="2014-11" db="EMBL/GenBank/DDBJ databases">
        <authorList>
            <person name="Zhu J."/>
            <person name="Qi W."/>
            <person name="Song R."/>
        </authorList>
    </citation>
    <scope>NUCLEOTIDE SEQUENCE [LARGE SCALE GENOMIC DNA]</scope>
</reference>
<dbReference type="EMBL" id="CDMY01000189">
    <property type="protein sequence ID" value="CEL93753.1"/>
    <property type="molecule type" value="Genomic_DNA"/>
</dbReference>
<feature type="compositionally biased region" description="Basic and acidic residues" evidence="1">
    <location>
        <begin position="188"/>
        <end position="197"/>
    </location>
</feature>
<protein>
    <submittedName>
        <fullName evidence="2">Uncharacterized protein</fullName>
    </submittedName>
</protein>
<proteinExistence type="predicted"/>
<sequence length="249" mass="27761">MEMNPQPRRRKTRFDIRPDQAEEERDAPVVDAATYPPAGVDPMAMLEQQAADGPPDGPDTAHADGAEDVREDGQERHQQPPAASSDNHQAAPVVVSVSDALVRPGPSRAPLTIRPIADEVLIARAKASSKPPAAAAAAGARTDEEENENEKSKRHKRERSEERNRGSEIYYDECDERGKRRKRRRSRRLDEQGRPDEHQDEDGNEGDKQDDEGDLGAADEYFDPVARLLLRREEILEQHSSALLGQKKL</sequence>
<evidence type="ECO:0000256" key="1">
    <source>
        <dbReference type="SAM" id="MobiDB-lite"/>
    </source>
</evidence>
<dbReference type="InParanoid" id="A0A0G4EEF7"/>
<feature type="region of interest" description="Disordered" evidence="1">
    <location>
        <begin position="125"/>
        <end position="220"/>
    </location>
</feature>
<keyword evidence="3" id="KW-1185">Reference proteome</keyword>
<accession>A0A0G4EEF7</accession>